<protein>
    <recommendedName>
        <fullName evidence="2">BHLH domain-containing protein</fullName>
    </recommendedName>
</protein>
<dbReference type="SUPFAM" id="SSF47459">
    <property type="entry name" value="HLH, helix-loop-helix DNA-binding domain"/>
    <property type="match status" value="1"/>
</dbReference>
<dbReference type="Pfam" id="PF00010">
    <property type="entry name" value="HLH"/>
    <property type="match status" value="1"/>
</dbReference>
<keyword evidence="4" id="KW-1185">Reference proteome</keyword>
<dbReference type="Proteomes" id="UP000324832">
    <property type="component" value="Unassembled WGS sequence"/>
</dbReference>
<dbReference type="InterPro" id="IPR001067">
    <property type="entry name" value="Nuc_translocat"/>
</dbReference>
<dbReference type="InterPro" id="IPR011598">
    <property type="entry name" value="bHLH_dom"/>
</dbReference>
<dbReference type="GO" id="GO:0046983">
    <property type="term" value="F:protein dimerization activity"/>
    <property type="evidence" value="ECO:0007669"/>
    <property type="project" value="InterPro"/>
</dbReference>
<dbReference type="SMART" id="SM00353">
    <property type="entry name" value="HLH"/>
    <property type="match status" value="1"/>
</dbReference>
<proteinExistence type="predicted"/>
<dbReference type="PANTHER" id="PTHR23042">
    <property type="entry name" value="CIRCADIAN PROTEIN CLOCK/ARNT/BMAL/PAS"/>
    <property type="match status" value="1"/>
</dbReference>
<dbReference type="GO" id="GO:0003700">
    <property type="term" value="F:DNA-binding transcription factor activity"/>
    <property type="evidence" value="ECO:0007669"/>
    <property type="project" value="InterPro"/>
</dbReference>
<feature type="region of interest" description="Disordered" evidence="1">
    <location>
        <begin position="1"/>
        <end position="43"/>
    </location>
</feature>
<evidence type="ECO:0000313" key="3">
    <source>
        <dbReference type="EMBL" id="VVC93772.1"/>
    </source>
</evidence>
<feature type="domain" description="BHLH" evidence="2">
    <location>
        <begin position="33"/>
        <end position="86"/>
    </location>
</feature>
<reference evidence="3 4" key="1">
    <citation type="submission" date="2017-07" db="EMBL/GenBank/DDBJ databases">
        <authorList>
            <person name="Talla V."/>
            <person name="Backstrom N."/>
        </authorList>
    </citation>
    <scope>NUCLEOTIDE SEQUENCE [LARGE SCALE GENOMIC DNA]</scope>
</reference>
<dbReference type="GO" id="GO:0005737">
    <property type="term" value="C:cytoplasm"/>
    <property type="evidence" value="ECO:0007669"/>
    <property type="project" value="InterPro"/>
</dbReference>
<dbReference type="GO" id="GO:0045944">
    <property type="term" value="P:positive regulation of transcription by RNA polymerase II"/>
    <property type="evidence" value="ECO:0007669"/>
    <property type="project" value="UniProtKB-ARBA"/>
</dbReference>
<gene>
    <name evidence="3" type="ORF">LSINAPIS_LOCUS5890</name>
</gene>
<name>A0A5E4Q884_9NEOP</name>
<organism evidence="3 4">
    <name type="scientific">Leptidea sinapis</name>
    <dbReference type="NCBI Taxonomy" id="189913"/>
    <lineage>
        <taxon>Eukaryota</taxon>
        <taxon>Metazoa</taxon>
        <taxon>Ecdysozoa</taxon>
        <taxon>Arthropoda</taxon>
        <taxon>Hexapoda</taxon>
        <taxon>Insecta</taxon>
        <taxon>Pterygota</taxon>
        <taxon>Neoptera</taxon>
        <taxon>Endopterygota</taxon>
        <taxon>Lepidoptera</taxon>
        <taxon>Glossata</taxon>
        <taxon>Ditrysia</taxon>
        <taxon>Papilionoidea</taxon>
        <taxon>Pieridae</taxon>
        <taxon>Dismorphiinae</taxon>
        <taxon>Leptidea</taxon>
    </lineage>
</organism>
<dbReference type="GO" id="GO:0005667">
    <property type="term" value="C:transcription regulator complex"/>
    <property type="evidence" value="ECO:0007669"/>
    <property type="project" value="InterPro"/>
</dbReference>
<dbReference type="PRINTS" id="PR00785">
    <property type="entry name" value="NCTRNSLOCATR"/>
</dbReference>
<feature type="compositionally biased region" description="Basic and acidic residues" evidence="1">
    <location>
        <begin position="16"/>
        <end position="43"/>
    </location>
</feature>
<dbReference type="PROSITE" id="PS50888">
    <property type="entry name" value="BHLH"/>
    <property type="match status" value="1"/>
</dbReference>
<dbReference type="Gene3D" id="4.10.280.10">
    <property type="entry name" value="Helix-loop-helix DNA-binding domain"/>
    <property type="match status" value="1"/>
</dbReference>
<evidence type="ECO:0000259" key="2">
    <source>
        <dbReference type="PROSITE" id="PS50888"/>
    </source>
</evidence>
<dbReference type="InterPro" id="IPR036638">
    <property type="entry name" value="HLH_DNA-bd_sf"/>
</dbReference>
<accession>A0A5E4Q884</accession>
<dbReference type="GO" id="GO:0005634">
    <property type="term" value="C:nucleus"/>
    <property type="evidence" value="ECO:0007669"/>
    <property type="project" value="InterPro"/>
</dbReference>
<evidence type="ECO:0000256" key="1">
    <source>
        <dbReference type="SAM" id="MobiDB-lite"/>
    </source>
</evidence>
<sequence>MENCEVPLSGPSANTYEDRCSEDSRSTRNTLPDKKQNHSEIEKRRRDKMNTYISELSTMIPMCGAMARKLDKLTVLRLAVQHLRTVRGAISAGPLTARPRPAFLSEQELNALVLRAASDCFLLVVGYGVAGTESIRHTAPERRFKSEGTAVSC</sequence>
<dbReference type="EMBL" id="FZQP02001781">
    <property type="protein sequence ID" value="VVC93772.1"/>
    <property type="molecule type" value="Genomic_DNA"/>
</dbReference>
<evidence type="ECO:0000313" key="4">
    <source>
        <dbReference type="Proteomes" id="UP000324832"/>
    </source>
</evidence>
<dbReference type="AlphaFoldDB" id="A0A5E4Q884"/>
<dbReference type="InterPro" id="IPR050933">
    <property type="entry name" value="Circadian_TF"/>
</dbReference>